<dbReference type="GeneID" id="66585227"/>
<reference evidence="7 14" key="2">
    <citation type="submission" date="2018-12" db="EMBL/GenBank/DDBJ databases">
        <title>Persistence of Moraxella catarrhalis in Chronic Obstructive Pulmonary Disease and Regulation of the Hag/MID Adhesin.</title>
        <authorList>
            <person name="Murphy T."/>
            <person name="Zhao X."/>
            <person name="Vyas G."/>
            <person name="Aluvathingal J."/>
            <person name="Nadendla S."/>
            <person name="Tallon L."/>
            <person name="Tettelin H."/>
        </authorList>
    </citation>
    <scope>NUCLEOTIDE SEQUENCE [LARGE SCALE GENOMIC DNA]</scope>
    <source>
        <strain evidence="7 14">46P58B1</strain>
    </source>
</reference>
<comment type="function">
    <text evidence="6">This protein is one of the early assembly proteins of the 50S ribosomal subunit, although it is not seen to bind rRNA by itself. It is important during the early stages of 50S assembly.</text>
</comment>
<dbReference type="SUPFAM" id="SSF52161">
    <property type="entry name" value="Ribosomal protein L13"/>
    <property type="match status" value="1"/>
</dbReference>
<dbReference type="EMBL" id="CP034662">
    <property type="protein sequence ID" value="AZQ94345.1"/>
    <property type="molecule type" value="Genomic_DNA"/>
</dbReference>
<dbReference type="Proteomes" id="UP000078295">
    <property type="component" value="Unassembled WGS sequence"/>
</dbReference>
<dbReference type="GO" id="GO:0017148">
    <property type="term" value="P:negative regulation of translation"/>
    <property type="evidence" value="ECO:0007669"/>
    <property type="project" value="TreeGrafter"/>
</dbReference>
<evidence type="ECO:0000313" key="7">
    <source>
        <dbReference type="EMBL" id="AZQ94345.1"/>
    </source>
</evidence>
<evidence type="ECO:0000313" key="8">
    <source>
        <dbReference type="EMBL" id="OAU95246.1"/>
    </source>
</evidence>
<dbReference type="FunFam" id="3.90.1180.10:FF:000001">
    <property type="entry name" value="50S ribosomal protein L13"/>
    <property type="match status" value="1"/>
</dbReference>
<keyword evidence="3 6" id="KW-0689">Ribosomal protein</keyword>
<dbReference type="Proteomes" id="UP000078228">
    <property type="component" value="Unassembled WGS sequence"/>
</dbReference>
<dbReference type="InterPro" id="IPR005822">
    <property type="entry name" value="Ribosomal_uL13"/>
</dbReference>
<dbReference type="EMBL" id="LXHE01000002">
    <property type="protein sequence ID" value="OAV01773.1"/>
    <property type="molecule type" value="Genomic_DNA"/>
</dbReference>
<keyword evidence="4 6" id="KW-0687">Ribonucleoprotein</keyword>
<dbReference type="Gene3D" id="3.90.1180.10">
    <property type="entry name" value="Ribosomal protein L13"/>
    <property type="match status" value="1"/>
</dbReference>
<evidence type="ECO:0000256" key="2">
    <source>
        <dbReference type="ARBA" id="ARBA00011838"/>
    </source>
</evidence>
<dbReference type="KEGG" id="mcs:DR90_569"/>
<dbReference type="PIRSF" id="PIRSF002181">
    <property type="entry name" value="Ribosomal_L13"/>
    <property type="match status" value="1"/>
</dbReference>
<comment type="similarity">
    <text evidence="1 6">Belongs to the universal ribosomal protein uL13 family.</text>
</comment>
<dbReference type="RefSeq" id="WP_003657573.1">
    <property type="nucleotide sequence ID" value="NZ_CP007669.1"/>
</dbReference>
<dbReference type="GO" id="GO:0006412">
    <property type="term" value="P:translation"/>
    <property type="evidence" value="ECO:0007669"/>
    <property type="project" value="UniProtKB-UniRule"/>
</dbReference>
<evidence type="ECO:0000313" key="14">
    <source>
        <dbReference type="Proteomes" id="UP000280228"/>
    </source>
</evidence>
<keyword evidence="11" id="KW-1185">Reference proteome</keyword>
<dbReference type="eggNOG" id="COG0102">
    <property type="taxonomic scope" value="Bacteria"/>
</dbReference>
<evidence type="ECO:0000256" key="6">
    <source>
        <dbReference type="HAMAP-Rule" id="MF_01366"/>
    </source>
</evidence>
<dbReference type="Proteomes" id="UP000280228">
    <property type="component" value="Chromosome"/>
</dbReference>
<dbReference type="PANTHER" id="PTHR11545:SF2">
    <property type="entry name" value="LARGE RIBOSOMAL SUBUNIT PROTEIN UL13M"/>
    <property type="match status" value="1"/>
</dbReference>
<dbReference type="KEGG" id="mcat:MC25239_01314"/>
<evidence type="ECO:0000256" key="1">
    <source>
        <dbReference type="ARBA" id="ARBA00006227"/>
    </source>
</evidence>
<evidence type="ECO:0000313" key="10">
    <source>
        <dbReference type="EMBL" id="OAV25242.1"/>
    </source>
</evidence>
<proteinExistence type="inferred from homology"/>
<evidence type="ECO:0000256" key="3">
    <source>
        <dbReference type="ARBA" id="ARBA00022980"/>
    </source>
</evidence>
<dbReference type="GO" id="GO:0003729">
    <property type="term" value="F:mRNA binding"/>
    <property type="evidence" value="ECO:0007669"/>
    <property type="project" value="TreeGrafter"/>
</dbReference>
<dbReference type="GO" id="GO:0003735">
    <property type="term" value="F:structural constituent of ribosome"/>
    <property type="evidence" value="ECO:0007669"/>
    <property type="project" value="InterPro"/>
</dbReference>
<dbReference type="PANTHER" id="PTHR11545">
    <property type="entry name" value="RIBOSOMAL PROTEIN L13"/>
    <property type="match status" value="1"/>
</dbReference>
<dbReference type="OMA" id="HKPIYTP"/>
<evidence type="ECO:0000256" key="4">
    <source>
        <dbReference type="ARBA" id="ARBA00023274"/>
    </source>
</evidence>
<dbReference type="InterPro" id="IPR005823">
    <property type="entry name" value="Ribosomal_uL13_bac-type"/>
</dbReference>
<evidence type="ECO:0000313" key="12">
    <source>
        <dbReference type="Proteomes" id="UP000078295"/>
    </source>
</evidence>
<gene>
    <name evidence="6 7" type="primary">rplM</name>
    <name evidence="10" type="ORF">AO370_1319</name>
    <name evidence="9" type="ORF">AO382_0139</name>
    <name evidence="8" type="ORF">AO384_1437</name>
    <name evidence="7" type="ORF">EJK53_1485</name>
</gene>
<evidence type="ECO:0000313" key="13">
    <source>
        <dbReference type="Proteomes" id="UP000078446"/>
    </source>
</evidence>
<dbReference type="NCBIfam" id="TIGR01066">
    <property type="entry name" value="rplM_bact"/>
    <property type="match status" value="1"/>
</dbReference>
<sequence length="143" mass="15782">MTTTISAKPAEVVHDWYVVDAEGKTLGRLASEIASRLRGKHKPSYTPHVDTGDYIVVINADKIAVTGKKAQDKKYYRHTGYPGGIKETNFTKLLAHKPEDVLFKAVKGMLPKGPLGYAMIKKLKLYAGTEHPHTAQQPKALDI</sequence>
<dbReference type="AlphaFoldDB" id="A0A198UFP6"/>
<dbReference type="PATRIC" id="fig|480.212.peg.631"/>
<dbReference type="GO" id="GO:0022625">
    <property type="term" value="C:cytosolic large ribosomal subunit"/>
    <property type="evidence" value="ECO:0007669"/>
    <property type="project" value="TreeGrafter"/>
</dbReference>
<dbReference type="Proteomes" id="UP000078446">
    <property type="component" value="Unassembled WGS sequence"/>
</dbReference>
<dbReference type="EMBL" id="LXHC01000024">
    <property type="protein sequence ID" value="OAU95246.1"/>
    <property type="molecule type" value="Genomic_DNA"/>
</dbReference>
<protein>
    <recommendedName>
        <fullName evidence="5 6">Large ribosomal subunit protein uL13</fullName>
    </recommendedName>
</protein>
<dbReference type="Pfam" id="PF00572">
    <property type="entry name" value="Ribosomal_L13"/>
    <property type="match status" value="1"/>
</dbReference>
<evidence type="ECO:0000313" key="9">
    <source>
        <dbReference type="EMBL" id="OAV01773.1"/>
    </source>
</evidence>
<accession>A0A198UFP6</accession>
<dbReference type="CDD" id="cd00392">
    <property type="entry name" value="Ribosomal_L13"/>
    <property type="match status" value="1"/>
</dbReference>
<dbReference type="EMBL" id="LXHQ01000031">
    <property type="protein sequence ID" value="OAV25242.1"/>
    <property type="molecule type" value="Genomic_DNA"/>
</dbReference>
<comment type="subunit">
    <text evidence="2 6">Part of the 50S ribosomal subunit.</text>
</comment>
<reference evidence="11 12" key="1">
    <citation type="journal article" date="2016" name="Genome Biol. Evol.">
        <title>Comparative Genomic Analyses of the Moraxella catarrhalis Serosensitive and Seroresistant Lineages Demonstrate Their Independent Evolution.</title>
        <authorList>
            <person name="Earl J.P."/>
            <person name="de Vries S.P."/>
            <person name="Ahmed A."/>
            <person name="Powell E."/>
            <person name="Schultz M.P."/>
            <person name="Hermans P.W."/>
            <person name="Hill D.J."/>
            <person name="Zhou Z."/>
            <person name="Constantinidou C.I."/>
            <person name="Hu F.Z."/>
            <person name="Bootsma H.J."/>
            <person name="Ehrlich G.D."/>
        </authorList>
    </citation>
    <scope>NUCLEOTIDE SEQUENCE [LARGE SCALE GENOMIC DNA]</scope>
    <source>
        <strain evidence="10 12">F23</strain>
        <strain evidence="8 11">Z7542</strain>
        <strain evidence="9 13">Z7574</strain>
    </source>
</reference>
<dbReference type="HAMAP" id="MF_01366">
    <property type="entry name" value="Ribosomal_uL13"/>
    <property type="match status" value="1"/>
</dbReference>
<evidence type="ECO:0000256" key="5">
    <source>
        <dbReference type="ARBA" id="ARBA00035201"/>
    </source>
</evidence>
<dbReference type="OrthoDB" id="9801330at2"/>
<organism evidence="8 11">
    <name type="scientific">Moraxella catarrhalis</name>
    <name type="common">Branhamella catarrhalis</name>
    <dbReference type="NCBI Taxonomy" id="480"/>
    <lineage>
        <taxon>Bacteria</taxon>
        <taxon>Pseudomonadati</taxon>
        <taxon>Pseudomonadota</taxon>
        <taxon>Gammaproteobacteria</taxon>
        <taxon>Moraxellales</taxon>
        <taxon>Moraxellaceae</taxon>
        <taxon>Moraxella</taxon>
    </lineage>
</organism>
<dbReference type="InterPro" id="IPR036899">
    <property type="entry name" value="Ribosomal_uL13_sf"/>
</dbReference>
<evidence type="ECO:0000313" key="11">
    <source>
        <dbReference type="Proteomes" id="UP000078228"/>
    </source>
</evidence>
<name>A0A198UFP6_MORCA</name>